<dbReference type="EMBL" id="NVUL01000099">
    <property type="protein sequence ID" value="PCI74659.1"/>
    <property type="molecule type" value="Genomic_DNA"/>
</dbReference>
<reference evidence="14" key="1">
    <citation type="submission" date="2017-08" db="EMBL/GenBank/DDBJ databases">
        <title>A dynamic microbial community with high functional redundancy inhabits the cold, oxic subseafloor aquifer.</title>
        <authorList>
            <person name="Tully B.J."/>
            <person name="Wheat C.G."/>
            <person name="Glazer B.T."/>
            <person name="Huber J.A."/>
        </authorList>
    </citation>
    <scope>NUCLEOTIDE SEQUENCE [LARGE SCALE GENOMIC DNA]</scope>
</reference>
<accession>A0A2A4WXS8</accession>
<feature type="domain" description="General secretion pathway GspH" evidence="12">
    <location>
        <begin position="46"/>
        <end position="167"/>
    </location>
</feature>
<proteinExistence type="inferred from homology"/>
<name>A0A2A4WXS8_9GAMM</name>
<evidence type="ECO:0000256" key="9">
    <source>
        <dbReference type="ARBA" id="ARBA00025772"/>
    </source>
</evidence>
<keyword evidence="3" id="KW-1003">Cell membrane</keyword>
<keyword evidence="6 11" id="KW-0812">Transmembrane</keyword>
<dbReference type="Gene3D" id="3.55.40.10">
    <property type="entry name" value="minor pseudopilin epsh domain"/>
    <property type="match status" value="1"/>
</dbReference>
<dbReference type="InterPro" id="IPR022346">
    <property type="entry name" value="T2SS_GspH"/>
</dbReference>
<dbReference type="Pfam" id="PF12019">
    <property type="entry name" value="GspH"/>
    <property type="match status" value="1"/>
</dbReference>
<evidence type="ECO:0000256" key="3">
    <source>
        <dbReference type="ARBA" id="ARBA00022475"/>
    </source>
</evidence>
<dbReference type="AlphaFoldDB" id="A0A2A4WXS8"/>
<dbReference type="InterPro" id="IPR012902">
    <property type="entry name" value="N_methyl_site"/>
</dbReference>
<sequence>MNNFNKNNGYSLIELLVTIGILGILLAVSLPNFQDTIESNVTNSQAKLFITTLNLARSESIKRGTNVGICPSNDGLDCDAASWSTGWIVFVDVNGDSDGASGSIDAGDIIIRVFDALGADSVLTVTTDYMEYNSMGFSATAGVQTMLLCPSTANSANARSVEIGLSGRGRRIEGGLVCP</sequence>
<dbReference type="GO" id="GO:0015627">
    <property type="term" value="C:type II protein secretion system complex"/>
    <property type="evidence" value="ECO:0007669"/>
    <property type="project" value="InterPro"/>
</dbReference>
<evidence type="ECO:0000256" key="6">
    <source>
        <dbReference type="ARBA" id="ARBA00022692"/>
    </source>
</evidence>
<dbReference type="GO" id="GO:0005886">
    <property type="term" value="C:plasma membrane"/>
    <property type="evidence" value="ECO:0007669"/>
    <property type="project" value="UniProtKB-SubCell"/>
</dbReference>
<dbReference type="NCBIfam" id="TIGR02532">
    <property type="entry name" value="IV_pilin_GFxxxE"/>
    <property type="match status" value="1"/>
</dbReference>
<evidence type="ECO:0000256" key="5">
    <source>
        <dbReference type="ARBA" id="ARBA00022519"/>
    </source>
</evidence>
<evidence type="ECO:0000256" key="10">
    <source>
        <dbReference type="ARBA" id="ARBA00030775"/>
    </source>
</evidence>
<keyword evidence="8 11" id="KW-0472">Membrane</keyword>
<comment type="subcellular location">
    <subcellularLocation>
        <location evidence="1">Cell inner membrane</location>
        <topology evidence="1">Single-pass membrane protein</topology>
    </subcellularLocation>
</comment>
<keyword evidence="7 11" id="KW-1133">Transmembrane helix</keyword>
<keyword evidence="5" id="KW-0997">Cell inner membrane</keyword>
<dbReference type="Proteomes" id="UP000218767">
    <property type="component" value="Unassembled WGS sequence"/>
</dbReference>
<evidence type="ECO:0000313" key="14">
    <source>
        <dbReference type="Proteomes" id="UP000218767"/>
    </source>
</evidence>
<organism evidence="13 14">
    <name type="scientific">SAR86 cluster bacterium</name>
    <dbReference type="NCBI Taxonomy" id="2030880"/>
    <lineage>
        <taxon>Bacteria</taxon>
        <taxon>Pseudomonadati</taxon>
        <taxon>Pseudomonadota</taxon>
        <taxon>Gammaproteobacteria</taxon>
        <taxon>SAR86 cluster</taxon>
    </lineage>
</organism>
<dbReference type="Pfam" id="PF07963">
    <property type="entry name" value="N_methyl"/>
    <property type="match status" value="1"/>
</dbReference>
<gene>
    <name evidence="13" type="ORF">COB20_14910</name>
</gene>
<keyword evidence="4" id="KW-0488">Methylation</keyword>
<feature type="transmembrane region" description="Helical" evidence="11">
    <location>
        <begin position="12"/>
        <end position="30"/>
    </location>
</feature>
<evidence type="ECO:0000256" key="8">
    <source>
        <dbReference type="ARBA" id="ARBA00023136"/>
    </source>
</evidence>
<dbReference type="GO" id="GO:0015628">
    <property type="term" value="P:protein secretion by the type II secretion system"/>
    <property type="evidence" value="ECO:0007669"/>
    <property type="project" value="InterPro"/>
</dbReference>
<dbReference type="SUPFAM" id="SSF54523">
    <property type="entry name" value="Pili subunits"/>
    <property type="match status" value="1"/>
</dbReference>
<evidence type="ECO:0000256" key="7">
    <source>
        <dbReference type="ARBA" id="ARBA00022989"/>
    </source>
</evidence>
<evidence type="ECO:0000313" key="13">
    <source>
        <dbReference type="EMBL" id="PCI74659.1"/>
    </source>
</evidence>
<evidence type="ECO:0000256" key="2">
    <source>
        <dbReference type="ARBA" id="ARBA00021549"/>
    </source>
</evidence>
<evidence type="ECO:0000256" key="11">
    <source>
        <dbReference type="SAM" id="Phobius"/>
    </source>
</evidence>
<evidence type="ECO:0000259" key="12">
    <source>
        <dbReference type="Pfam" id="PF12019"/>
    </source>
</evidence>
<protein>
    <recommendedName>
        <fullName evidence="2">Type II secretion system protein H</fullName>
    </recommendedName>
    <alternativeName>
        <fullName evidence="10">General secretion pathway protein H</fullName>
    </alternativeName>
</protein>
<comment type="caution">
    <text evidence="13">The sequence shown here is derived from an EMBL/GenBank/DDBJ whole genome shotgun (WGS) entry which is preliminary data.</text>
</comment>
<comment type="similarity">
    <text evidence="9">Belongs to the GSP H family.</text>
</comment>
<dbReference type="InterPro" id="IPR045584">
    <property type="entry name" value="Pilin-like"/>
</dbReference>
<evidence type="ECO:0000256" key="1">
    <source>
        <dbReference type="ARBA" id="ARBA00004377"/>
    </source>
</evidence>
<evidence type="ECO:0000256" key="4">
    <source>
        <dbReference type="ARBA" id="ARBA00022481"/>
    </source>
</evidence>